<reference evidence="4 5" key="1">
    <citation type="submission" date="2018-11" db="EMBL/GenBank/DDBJ databases">
        <title>Species Designations Belie Phenotypic and Genotypic Heterogeneity in Oral Streptococci.</title>
        <authorList>
            <person name="Velsko I."/>
        </authorList>
    </citation>
    <scope>NUCLEOTIDE SEQUENCE [LARGE SCALE GENOMIC DNA]</scope>
    <source>
        <strain evidence="4 5">BCA6</strain>
    </source>
</reference>
<comment type="caution">
    <text evidence="4">The sequence shown here is derived from an EMBL/GenBank/DDBJ whole genome shotgun (WGS) entry which is preliminary data.</text>
</comment>
<feature type="domain" description="MucBP" evidence="3">
    <location>
        <begin position="470"/>
        <end position="542"/>
    </location>
</feature>
<dbReference type="Gene3D" id="3.10.20.320">
    <property type="entry name" value="Putative peptidoglycan bound protein (lpxtg motif)"/>
    <property type="match status" value="2"/>
</dbReference>
<feature type="compositionally biased region" description="Polar residues" evidence="2">
    <location>
        <begin position="39"/>
        <end position="50"/>
    </location>
</feature>
<feature type="region of interest" description="Disordered" evidence="2">
    <location>
        <begin position="692"/>
        <end position="728"/>
    </location>
</feature>
<name>A0A3R9KRF8_STRCR</name>
<dbReference type="Pfam" id="PF06458">
    <property type="entry name" value="MucBP"/>
    <property type="match status" value="3"/>
</dbReference>
<feature type="compositionally biased region" description="Polar residues" evidence="2">
    <location>
        <begin position="116"/>
        <end position="131"/>
    </location>
</feature>
<dbReference type="RefSeq" id="WP_125383491.1">
    <property type="nucleotide sequence ID" value="NZ_RJPM01000006.1"/>
</dbReference>
<evidence type="ECO:0000256" key="1">
    <source>
        <dbReference type="ARBA" id="ARBA00022737"/>
    </source>
</evidence>
<evidence type="ECO:0000259" key="3">
    <source>
        <dbReference type="Pfam" id="PF06458"/>
    </source>
</evidence>
<accession>A0A3R9KRF8</accession>
<dbReference type="EMBL" id="RJPM01000006">
    <property type="protein sequence ID" value="RSJ75877.1"/>
    <property type="molecule type" value="Genomic_DNA"/>
</dbReference>
<feature type="compositionally biased region" description="Basic and acidic residues" evidence="2">
    <location>
        <begin position="51"/>
        <end position="75"/>
    </location>
</feature>
<evidence type="ECO:0000256" key="2">
    <source>
        <dbReference type="SAM" id="MobiDB-lite"/>
    </source>
</evidence>
<evidence type="ECO:0000313" key="5">
    <source>
        <dbReference type="Proteomes" id="UP000272213"/>
    </source>
</evidence>
<proteinExistence type="predicted"/>
<feature type="region of interest" description="Disordered" evidence="2">
    <location>
        <begin position="88"/>
        <end position="131"/>
    </location>
</feature>
<keyword evidence="1" id="KW-0677">Repeat</keyword>
<feature type="compositionally biased region" description="Basic and acidic residues" evidence="2">
    <location>
        <begin position="102"/>
        <end position="115"/>
    </location>
</feature>
<protein>
    <submittedName>
        <fullName evidence="4">Internalin-J</fullName>
    </submittedName>
</protein>
<dbReference type="Proteomes" id="UP000272213">
    <property type="component" value="Unassembled WGS sequence"/>
</dbReference>
<sequence length="728" mass="80032">MKNTFSYRKYGKNLCSVALGLIVIATVGLGMVKADESKNNSSDKSAVTAKTDQKSTESSKSDDRKPELNKSDKFKDLEKTKIEIEKVKKDAPKIKNPNPDATDPKQKEFTPEIKTTENTVENGVDKTGSNELNFKAQAPTNTKTESTVAPLTVDHVYDYSSSYAGKIKDSLRMSKKIIEANSPESKHILQLYPDNYGQTSYHASGKETVGGTYGASSVVLTKQEALNIIDKLLAINAPSEKNPTYQNYGAYFQGLADALGDKRYLDESAKELVPFETIAEKLTKPTDTLSVIQYTDGWMDKGKVEEMDKSFAEWAKGRAKTFMSVVNRNQVTDNDTNSNRSLEQMRELGHPNIYDMTGKDPKVVDAEVIKQFLETATEKVKVTKGEDQTAKITIGGAGIEVTKATLKGKNVSKDLPIKDGKVDFTEKLPDGDYTISYNFTGVGTVTASVSLDGKEAVKKMDSLKNEGGAVTADFRTVDGKEIPGKSNVTISEAGKEIGNDWQAPEAQKELTVDGDTYILTGKPEAEAGKVTKDTVTLHYVYEKKPGDKKVYSLKFKVLNALTNEQIDQDILVTKGFSGDVYEIKPPTVDGFEITLKEGEEKGKFAENDLLLTYLAHEKGEEVKAIFVNEKGEEVKKSEIVSKAGALVGKDWAFASDIDTELTVKDTTYVLKAVPEKLEGKVSSDKQTLKFIYKEKEKPTDPKKPEEPKKEEPKTLPKTSAVKASSIAK</sequence>
<gene>
    <name evidence="4" type="primary">inlJ</name>
    <name evidence="4" type="ORF">D8798_07650</name>
</gene>
<feature type="domain" description="MucBP" evidence="3">
    <location>
        <begin position="622"/>
        <end position="693"/>
    </location>
</feature>
<feature type="region of interest" description="Disordered" evidence="2">
    <location>
        <begin position="35"/>
        <end position="75"/>
    </location>
</feature>
<dbReference type="InterPro" id="IPR009459">
    <property type="entry name" value="MucBP_dom"/>
</dbReference>
<feature type="domain" description="MucBP" evidence="3">
    <location>
        <begin position="563"/>
        <end position="613"/>
    </location>
</feature>
<dbReference type="AlphaFoldDB" id="A0A3R9KRF8"/>
<evidence type="ECO:0000313" key="4">
    <source>
        <dbReference type="EMBL" id="RSJ75877.1"/>
    </source>
</evidence>
<organism evidence="4 5">
    <name type="scientific">Streptococcus cristatus</name>
    <dbReference type="NCBI Taxonomy" id="45634"/>
    <lineage>
        <taxon>Bacteria</taxon>
        <taxon>Bacillati</taxon>
        <taxon>Bacillota</taxon>
        <taxon>Bacilli</taxon>
        <taxon>Lactobacillales</taxon>
        <taxon>Streptococcaceae</taxon>
        <taxon>Streptococcus</taxon>
    </lineage>
</organism>
<feature type="compositionally biased region" description="Basic and acidic residues" evidence="2">
    <location>
        <begin position="692"/>
        <end position="714"/>
    </location>
</feature>